<evidence type="ECO:0000313" key="3">
    <source>
        <dbReference type="Proteomes" id="UP000030437"/>
    </source>
</evidence>
<feature type="signal peptide" evidence="1">
    <location>
        <begin position="1"/>
        <end position="22"/>
    </location>
</feature>
<sequence length="131" mass="14492">MSKKTIMLTASLLLGSAGLSAAAEGTEETITNDSRLSSMYGQADGKEIYSEDNIEIPPQQQETRKIETSKQILFSEKDLHKKLVCYQQTSFQTNSPAHSACQQKLTVITKIIKERFLSSLGQVTVSKRPLP</sequence>
<comment type="caution">
    <text evidence="2">The sequence shown here is derived from an EMBL/GenBank/DDBJ whole genome shotgun (WGS) entry which is preliminary data.</text>
</comment>
<dbReference type="EMBL" id="JPVP01000060">
    <property type="protein sequence ID" value="KGR81650.1"/>
    <property type="molecule type" value="Genomic_DNA"/>
</dbReference>
<evidence type="ECO:0000256" key="1">
    <source>
        <dbReference type="SAM" id="SignalP"/>
    </source>
</evidence>
<evidence type="ECO:0000313" key="2">
    <source>
        <dbReference type="EMBL" id="KGR81650.1"/>
    </source>
</evidence>
<reference evidence="2 3" key="1">
    <citation type="submission" date="2014-02" db="EMBL/GenBank/DDBJ databases">
        <title>Draft genome sequence of Lysinibacillus odysseyi NBRC 100172.</title>
        <authorList>
            <person name="Zhang F."/>
            <person name="Wang G."/>
            <person name="Zhang L."/>
        </authorList>
    </citation>
    <scope>NUCLEOTIDE SEQUENCE [LARGE SCALE GENOMIC DNA]</scope>
    <source>
        <strain evidence="2 3">NBRC 100172</strain>
    </source>
</reference>
<dbReference type="RefSeq" id="WP_036158276.1">
    <property type="nucleotide sequence ID" value="NZ_AVCX01000001.1"/>
</dbReference>
<keyword evidence="1" id="KW-0732">Signal</keyword>
<gene>
    <name evidence="2" type="ORF">CD32_20080</name>
</gene>
<feature type="chain" id="PRO_5002013778" evidence="1">
    <location>
        <begin position="23"/>
        <end position="131"/>
    </location>
</feature>
<protein>
    <submittedName>
        <fullName evidence="2">Uncharacterized protein</fullName>
    </submittedName>
</protein>
<accession>A0A0A3IDW1</accession>
<dbReference type="STRING" id="1220589.CD32_20080"/>
<keyword evidence="3" id="KW-1185">Reference proteome</keyword>
<proteinExistence type="predicted"/>
<dbReference type="Proteomes" id="UP000030437">
    <property type="component" value="Unassembled WGS sequence"/>
</dbReference>
<name>A0A0A3IDW1_9BACI</name>
<organism evidence="2 3">
    <name type="scientific">Lysinibacillus odysseyi 34hs-1 = NBRC 100172</name>
    <dbReference type="NCBI Taxonomy" id="1220589"/>
    <lineage>
        <taxon>Bacteria</taxon>
        <taxon>Bacillati</taxon>
        <taxon>Bacillota</taxon>
        <taxon>Bacilli</taxon>
        <taxon>Bacillales</taxon>
        <taxon>Bacillaceae</taxon>
        <taxon>Lysinibacillus</taxon>
    </lineage>
</organism>
<dbReference type="AlphaFoldDB" id="A0A0A3IDW1"/>